<keyword evidence="2" id="KW-0812">Transmembrane</keyword>
<dbReference type="RefSeq" id="WP_100885565.1">
    <property type="nucleotide sequence ID" value="NZ_CP018259.1"/>
</dbReference>
<dbReference type="KEGG" id="aber:BSR55_14205"/>
<proteinExistence type="predicted"/>
<sequence length="268" mass="30360">MRIVKLLVVILGFLIFLIGYMYLSTKGTVSQNEKNQDVSQVSGKNDDWASGKNLNPELNKKIALNMTEDKFDKIMKEGLVNGVIYTSLNELDEITRASIKQALKNLNEKGSLSGGVKTNEFSDLEKVRENLRDKTLDEMVKDLDGFKSTPNKILEQYGLQLTGAQNFGSYNQNEGWSGIYKLYENNKSKVEIEQIHLKPEKSTQQLVKEALNSSLANDTPAIYEKLPSEMLQKLTFVSDRNYYQINAYNLSENELIEIANSIIKSPEK</sequence>
<evidence type="ECO:0000256" key="1">
    <source>
        <dbReference type="SAM" id="MobiDB-lite"/>
    </source>
</evidence>
<gene>
    <name evidence="3" type="ORF">I9054_007635</name>
</gene>
<dbReference type="AlphaFoldDB" id="A0A8B5S667"/>
<evidence type="ECO:0000313" key="4">
    <source>
        <dbReference type="Proteomes" id="UP000644140"/>
    </source>
</evidence>
<evidence type="ECO:0000313" key="3">
    <source>
        <dbReference type="EMBL" id="UUN99313.1"/>
    </source>
</evidence>
<accession>A0A8B5S667</accession>
<reference evidence="3" key="1">
    <citation type="submission" date="2022-02" db="EMBL/GenBank/DDBJ databases">
        <title>Characterization of Tn125 harboring carbapenem-resistant Acinetobacter bereziniae clinical isolates.</title>
        <authorList>
            <person name="Wong N.-K."/>
            <person name="Pan Q."/>
        </authorList>
    </citation>
    <scope>NUCLEOTIDE SEQUENCE</scope>
    <source>
        <strain evidence="3">GD03393</strain>
    </source>
</reference>
<organism evidence="3 4">
    <name type="scientific">Acinetobacter bereziniae</name>
    <name type="common">Acinetobacter genomosp. 10</name>
    <dbReference type="NCBI Taxonomy" id="106648"/>
    <lineage>
        <taxon>Bacteria</taxon>
        <taxon>Pseudomonadati</taxon>
        <taxon>Pseudomonadota</taxon>
        <taxon>Gammaproteobacteria</taxon>
        <taxon>Moraxellales</taxon>
        <taxon>Moraxellaceae</taxon>
        <taxon>Acinetobacter</taxon>
    </lineage>
</organism>
<feature type="transmembrane region" description="Helical" evidence="2">
    <location>
        <begin position="6"/>
        <end position="23"/>
    </location>
</feature>
<dbReference type="Proteomes" id="UP000644140">
    <property type="component" value="Chromosome"/>
</dbReference>
<dbReference type="EMBL" id="CP092085">
    <property type="protein sequence ID" value="UUN99313.1"/>
    <property type="molecule type" value="Genomic_DNA"/>
</dbReference>
<feature type="region of interest" description="Disordered" evidence="1">
    <location>
        <begin position="33"/>
        <end position="52"/>
    </location>
</feature>
<keyword evidence="2" id="KW-0472">Membrane</keyword>
<feature type="compositionally biased region" description="Polar residues" evidence="1">
    <location>
        <begin position="33"/>
        <end position="43"/>
    </location>
</feature>
<keyword evidence="2" id="KW-1133">Transmembrane helix</keyword>
<name>A0A8B5S667_ACIBZ</name>
<evidence type="ECO:0000256" key="2">
    <source>
        <dbReference type="SAM" id="Phobius"/>
    </source>
</evidence>
<protein>
    <submittedName>
        <fullName evidence="3">Uncharacterized protein</fullName>
    </submittedName>
</protein>